<dbReference type="Gene3D" id="3.40.390.10">
    <property type="entry name" value="Collagenase (Catalytic Domain)"/>
    <property type="match status" value="1"/>
</dbReference>
<evidence type="ECO:0000256" key="3">
    <source>
        <dbReference type="ARBA" id="ARBA00022670"/>
    </source>
</evidence>
<dbReference type="GO" id="GO:0006508">
    <property type="term" value="P:proteolysis"/>
    <property type="evidence" value="ECO:0007669"/>
    <property type="project" value="UniProtKB-KW"/>
</dbReference>
<evidence type="ECO:0000256" key="1">
    <source>
        <dbReference type="ARBA" id="ARBA00001947"/>
    </source>
</evidence>
<sequence length="354" mass="38233">MRFLTSIALAASLTALTAFAKLSLSMTATGPGDVDGVENLKLITSITNTGDEILKLVKDPRGPLSSRPTEAFDITDTNGNRPLFTGIRVKYMLDWVVSRGTAEHFTVLAPGQTINVAHNISEIYDFTHPGQGSYHIKARNLVYHVDNRGTVIPLHASSNTGHNVDISGSLRREVHTMPKELSPQITFQGCSPARQTVITNAITRARADVRAAVSALPTKAPVSTRFSTWFGVYNDQRLKTVTANLNKVSAADLNSFTYECSGAYPCEDGDVAYVISTTYGVVHLCSVYWGLSPSGADSQAGSLVHEASHFKALAGTLDITYGQASSKDLAVKRPNEAITNADNYEYYVENTPSL</sequence>
<evidence type="ECO:0000256" key="2">
    <source>
        <dbReference type="ARBA" id="ARBA00010279"/>
    </source>
</evidence>
<feature type="signal peptide" evidence="8">
    <location>
        <begin position="1"/>
        <end position="20"/>
    </location>
</feature>
<dbReference type="InParanoid" id="A0A369K8V5"/>
<organism evidence="10 11">
    <name type="scientific">Hypsizygus marmoreus</name>
    <name type="common">White beech mushroom</name>
    <name type="synonym">Agaricus marmoreus</name>
    <dbReference type="NCBI Taxonomy" id="39966"/>
    <lineage>
        <taxon>Eukaryota</taxon>
        <taxon>Fungi</taxon>
        <taxon>Dikarya</taxon>
        <taxon>Basidiomycota</taxon>
        <taxon>Agaricomycotina</taxon>
        <taxon>Agaricomycetes</taxon>
        <taxon>Agaricomycetidae</taxon>
        <taxon>Agaricales</taxon>
        <taxon>Tricholomatineae</taxon>
        <taxon>Lyophyllaceae</taxon>
        <taxon>Hypsizygus</taxon>
    </lineage>
</organism>
<dbReference type="EMBL" id="LUEZ02000017">
    <property type="protein sequence ID" value="RDB27346.1"/>
    <property type="molecule type" value="Genomic_DNA"/>
</dbReference>
<evidence type="ECO:0000256" key="5">
    <source>
        <dbReference type="ARBA" id="ARBA00022801"/>
    </source>
</evidence>
<dbReference type="SMR" id="A0A369K8V5"/>
<dbReference type="GO" id="GO:0046872">
    <property type="term" value="F:metal ion binding"/>
    <property type="evidence" value="ECO:0007669"/>
    <property type="project" value="UniProtKB-KW"/>
</dbReference>
<dbReference type="SUPFAM" id="SSF55486">
    <property type="entry name" value="Metalloproteases ('zincins'), catalytic domain"/>
    <property type="match status" value="1"/>
</dbReference>
<reference evidence="10" key="1">
    <citation type="submission" date="2018-04" db="EMBL/GenBank/DDBJ databases">
        <title>Whole genome sequencing of Hypsizygus marmoreus.</title>
        <authorList>
            <person name="Choi I.-G."/>
            <person name="Min B."/>
            <person name="Kim J.-G."/>
            <person name="Kim S."/>
            <person name="Oh Y.-L."/>
            <person name="Kong W.-S."/>
            <person name="Park H."/>
            <person name="Jeong J."/>
            <person name="Song E.-S."/>
        </authorList>
    </citation>
    <scope>NUCLEOTIDE SEQUENCE [LARGE SCALE GENOMIC DNA]</scope>
    <source>
        <strain evidence="10">51987-8</strain>
    </source>
</reference>
<proteinExistence type="inferred from homology"/>
<dbReference type="SMART" id="SM01351">
    <property type="entry name" value="Aspzincin_M35"/>
    <property type="match status" value="1"/>
</dbReference>
<comment type="similarity">
    <text evidence="2">Belongs to the peptidase M35 family.</text>
</comment>
<evidence type="ECO:0000256" key="8">
    <source>
        <dbReference type="SAM" id="SignalP"/>
    </source>
</evidence>
<keyword evidence="8" id="KW-0732">Signal</keyword>
<feature type="domain" description="Lysine-specific metallo-endopeptidase" evidence="9">
    <location>
        <begin position="214"/>
        <end position="349"/>
    </location>
</feature>
<evidence type="ECO:0000259" key="9">
    <source>
        <dbReference type="SMART" id="SM01351"/>
    </source>
</evidence>
<keyword evidence="6" id="KW-0862">Zinc</keyword>
<keyword evidence="7" id="KW-0482">Metalloprotease</keyword>
<gene>
    <name evidence="10" type="primary">MEP_0</name>
    <name evidence="10" type="ORF">Hypma_004324</name>
</gene>
<dbReference type="AlphaFoldDB" id="A0A369K8V5"/>
<keyword evidence="4" id="KW-0479">Metal-binding</keyword>
<feature type="chain" id="PRO_5017033883" evidence="8">
    <location>
        <begin position="21"/>
        <end position="354"/>
    </location>
</feature>
<accession>A0A369K8V5</accession>
<dbReference type="Proteomes" id="UP000076154">
    <property type="component" value="Unassembled WGS sequence"/>
</dbReference>
<evidence type="ECO:0000256" key="6">
    <source>
        <dbReference type="ARBA" id="ARBA00022833"/>
    </source>
</evidence>
<comment type="cofactor">
    <cofactor evidence="1">
        <name>Zn(2+)</name>
        <dbReference type="ChEBI" id="CHEBI:29105"/>
    </cofactor>
</comment>
<protein>
    <submittedName>
        <fullName evidence="10">Peptidyl-Lys metalloendopeptidase</fullName>
    </submittedName>
</protein>
<dbReference type="Gene3D" id="2.60.40.2970">
    <property type="match status" value="1"/>
</dbReference>
<evidence type="ECO:0000256" key="4">
    <source>
        <dbReference type="ARBA" id="ARBA00022723"/>
    </source>
</evidence>
<dbReference type="InterPro" id="IPR029463">
    <property type="entry name" value="Lys_MEP"/>
</dbReference>
<evidence type="ECO:0000313" key="10">
    <source>
        <dbReference type="EMBL" id="RDB27346.1"/>
    </source>
</evidence>
<dbReference type="OrthoDB" id="412874at2759"/>
<name>A0A369K8V5_HYPMA</name>
<dbReference type="PANTHER" id="PTHR37016">
    <property type="match status" value="1"/>
</dbReference>
<evidence type="ECO:0000313" key="11">
    <source>
        <dbReference type="Proteomes" id="UP000076154"/>
    </source>
</evidence>
<keyword evidence="11" id="KW-1185">Reference proteome</keyword>
<dbReference type="STRING" id="39966.A0A369K8V5"/>
<dbReference type="GO" id="GO:0004222">
    <property type="term" value="F:metalloendopeptidase activity"/>
    <property type="evidence" value="ECO:0007669"/>
    <property type="project" value="InterPro"/>
</dbReference>
<keyword evidence="5" id="KW-0378">Hydrolase</keyword>
<dbReference type="PANTHER" id="PTHR37016:SF3">
    <property type="entry name" value="NEUTRAL PROTEASE 2-RELATED"/>
    <property type="match status" value="1"/>
</dbReference>
<dbReference type="InterPro" id="IPR024079">
    <property type="entry name" value="MetalloPept_cat_dom_sf"/>
</dbReference>
<dbReference type="InterPro" id="IPR050414">
    <property type="entry name" value="Fungal_M35_metalloproteases"/>
</dbReference>
<comment type="caution">
    <text evidence="10">The sequence shown here is derived from an EMBL/GenBank/DDBJ whole genome shotgun (WGS) entry which is preliminary data.</text>
</comment>
<keyword evidence="3" id="KW-0645">Protease</keyword>
<dbReference type="Pfam" id="PF14521">
    <property type="entry name" value="Aspzincin_M35"/>
    <property type="match status" value="1"/>
</dbReference>
<evidence type="ECO:0000256" key="7">
    <source>
        <dbReference type="ARBA" id="ARBA00023049"/>
    </source>
</evidence>